<evidence type="ECO:0000313" key="1">
    <source>
        <dbReference type="EMBL" id="SVE32039.1"/>
    </source>
</evidence>
<accession>A0A383CIZ5</accession>
<sequence>MSWLKMVLVSLVISALASSSAMTAQATAEIMGASGDMLGTMTLTETPHGVLLFADLVRILPGNHSYHVHEKNLHARLPKN</sequence>
<evidence type="ECO:0008006" key="2">
    <source>
        <dbReference type="Google" id="ProtNLM"/>
    </source>
</evidence>
<feature type="non-terminal residue" evidence="1">
    <location>
        <position position="80"/>
    </location>
</feature>
<dbReference type="EMBL" id="UINC01209146">
    <property type="protein sequence ID" value="SVE32039.1"/>
    <property type="molecule type" value="Genomic_DNA"/>
</dbReference>
<dbReference type="GO" id="GO:0006801">
    <property type="term" value="P:superoxide metabolic process"/>
    <property type="evidence" value="ECO:0007669"/>
    <property type="project" value="InterPro"/>
</dbReference>
<proteinExistence type="predicted"/>
<protein>
    <recommendedName>
        <fullName evidence="2">Superoxide dismutase copper/zinc binding domain-containing protein</fullName>
    </recommendedName>
</protein>
<reference evidence="1" key="1">
    <citation type="submission" date="2018-05" db="EMBL/GenBank/DDBJ databases">
        <authorList>
            <person name="Lanie J.A."/>
            <person name="Ng W.-L."/>
            <person name="Kazmierczak K.M."/>
            <person name="Andrzejewski T.M."/>
            <person name="Davidsen T.M."/>
            <person name="Wayne K.J."/>
            <person name="Tettelin H."/>
            <person name="Glass J.I."/>
            <person name="Rusch D."/>
            <person name="Podicherti R."/>
            <person name="Tsui H.-C.T."/>
            <person name="Winkler M.E."/>
        </authorList>
    </citation>
    <scope>NUCLEOTIDE SEQUENCE</scope>
</reference>
<dbReference type="SUPFAM" id="SSF49329">
    <property type="entry name" value="Cu,Zn superoxide dismutase-like"/>
    <property type="match status" value="1"/>
</dbReference>
<gene>
    <name evidence="1" type="ORF">METZ01_LOCUS484893</name>
</gene>
<organism evidence="1">
    <name type="scientific">marine metagenome</name>
    <dbReference type="NCBI Taxonomy" id="408172"/>
    <lineage>
        <taxon>unclassified sequences</taxon>
        <taxon>metagenomes</taxon>
        <taxon>ecological metagenomes</taxon>
    </lineage>
</organism>
<dbReference type="InterPro" id="IPR036423">
    <property type="entry name" value="SOD-like_Cu/Zn_dom_sf"/>
</dbReference>
<dbReference type="GO" id="GO:0046872">
    <property type="term" value="F:metal ion binding"/>
    <property type="evidence" value="ECO:0007669"/>
    <property type="project" value="InterPro"/>
</dbReference>
<name>A0A383CIZ5_9ZZZZ</name>
<dbReference type="AlphaFoldDB" id="A0A383CIZ5"/>
<dbReference type="Gene3D" id="2.60.40.200">
    <property type="entry name" value="Superoxide dismutase, copper/zinc binding domain"/>
    <property type="match status" value="1"/>
</dbReference>